<feature type="region of interest" description="Disordered" evidence="1">
    <location>
        <begin position="407"/>
        <end position="426"/>
    </location>
</feature>
<gene>
    <name evidence="2" type="ORF">UU32_C0018G0006</name>
</gene>
<evidence type="ECO:0000256" key="1">
    <source>
        <dbReference type="SAM" id="MobiDB-lite"/>
    </source>
</evidence>
<evidence type="ECO:0000313" key="2">
    <source>
        <dbReference type="EMBL" id="KKR86282.1"/>
    </source>
</evidence>
<dbReference type="Proteomes" id="UP000033858">
    <property type="component" value="Unassembled WGS sequence"/>
</dbReference>
<protein>
    <submittedName>
        <fullName evidence="2">Uncharacterized protein</fullName>
    </submittedName>
</protein>
<proteinExistence type="predicted"/>
<dbReference type="EMBL" id="LCAE01000018">
    <property type="protein sequence ID" value="KKR86282.1"/>
    <property type="molecule type" value="Genomic_DNA"/>
</dbReference>
<evidence type="ECO:0000313" key="3">
    <source>
        <dbReference type="Proteomes" id="UP000033858"/>
    </source>
</evidence>
<comment type="caution">
    <text evidence="2">The sequence shown here is derived from an EMBL/GenBank/DDBJ whole genome shotgun (WGS) entry which is preliminary data.</text>
</comment>
<accession>A0A0G0XEY4</accession>
<sequence length="545" mass="61247">MKTLPKLLVFLIVLFLFIIYHLSFIIAADAIPQPGKIPCDPNLKADPEYNSLRPYQASPCGDIPLSLFCGNTLILFLDNVKTIYCGQEWCPYIGPNPITKKVVVDLKDVELPILGNTELVKNSQNSEDKLDDATKVNEYVSWYLNGVVNRTEYGEGKNTDTELVNFSGPINKLLPGVIQEAQRIETIKSATEQEVTTEDDGTQTEQAQNHNQIVVCERLGKPVECYDGNGSKSNGAELRLNDWNEGNLSTINWVLNNWFGTEKWNSKIPPLPWQFEKEIYYQKAYNEWRGKTCAIVFDKLVCVELGIVPNKWADLYPYIPLANTVDKKGKKWKTAVHVTAPKAKILDSRYDDIPSFPPNFPLYFAHTKEDFQLAELLKKTYIPQEHASGSADSNTLKDFETTDPGQCQVVDVRSNPGDDVTFDNPESNMGASIEYTVGDIKCELTKKYGCIEEDPNTGECLVQGWIEDWKCESDVYAEIPLELQYPYIDKVWESTTVGADSIFRRIFPKTGKDAPVSCIADIPGESKANYSLDEGNSSPGVELLR</sequence>
<dbReference type="AlphaFoldDB" id="A0A0G0XEY4"/>
<name>A0A0G0XEY4_9BACT</name>
<organism evidence="2 3">
    <name type="scientific">Candidatus Woesebacteria bacterium GW2011_GWB1_41_10</name>
    <dbReference type="NCBI Taxonomy" id="1618577"/>
    <lineage>
        <taxon>Bacteria</taxon>
        <taxon>Candidatus Woeseibacteriota</taxon>
    </lineage>
</organism>
<reference evidence="2 3" key="1">
    <citation type="journal article" date="2015" name="Nature">
        <title>rRNA introns, odd ribosomes, and small enigmatic genomes across a large radiation of phyla.</title>
        <authorList>
            <person name="Brown C.T."/>
            <person name="Hug L.A."/>
            <person name="Thomas B.C."/>
            <person name="Sharon I."/>
            <person name="Castelle C.J."/>
            <person name="Singh A."/>
            <person name="Wilkins M.J."/>
            <person name="Williams K.H."/>
            <person name="Banfield J.F."/>
        </authorList>
    </citation>
    <scope>NUCLEOTIDE SEQUENCE [LARGE SCALE GENOMIC DNA]</scope>
</reference>